<feature type="compositionally biased region" description="Basic and acidic residues" evidence="1">
    <location>
        <begin position="193"/>
        <end position="207"/>
    </location>
</feature>
<protein>
    <submittedName>
        <fullName evidence="2">Uncharacterized protein</fullName>
    </submittedName>
</protein>
<organism evidence="2 3">
    <name type="scientific">Liparis tanakae</name>
    <name type="common">Tanaka's snailfish</name>
    <dbReference type="NCBI Taxonomy" id="230148"/>
    <lineage>
        <taxon>Eukaryota</taxon>
        <taxon>Metazoa</taxon>
        <taxon>Chordata</taxon>
        <taxon>Craniata</taxon>
        <taxon>Vertebrata</taxon>
        <taxon>Euteleostomi</taxon>
        <taxon>Actinopterygii</taxon>
        <taxon>Neopterygii</taxon>
        <taxon>Teleostei</taxon>
        <taxon>Neoteleostei</taxon>
        <taxon>Acanthomorphata</taxon>
        <taxon>Eupercaria</taxon>
        <taxon>Perciformes</taxon>
        <taxon>Cottioidei</taxon>
        <taxon>Cottales</taxon>
        <taxon>Liparidae</taxon>
        <taxon>Liparis</taxon>
    </lineage>
</organism>
<comment type="caution">
    <text evidence="2">The sequence shown here is derived from an EMBL/GenBank/DDBJ whole genome shotgun (WGS) entry which is preliminary data.</text>
</comment>
<dbReference type="EMBL" id="SRLO01000043">
    <property type="protein sequence ID" value="TNN81925.1"/>
    <property type="molecule type" value="Genomic_DNA"/>
</dbReference>
<reference evidence="2 3" key="1">
    <citation type="submission" date="2019-03" db="EMBL/GenBank/DDBJ databases">
        <title>First draft genome of Liparis tanakae, snailfish: a comprehensive survey of snailfish specific genes.</title>
        <authorList>
            <person name="Kim W."/>
            <person name="Song I."/>
            <person name="Jeong J.-H."/>
            <person name="Kim D."/>
            <person name="Kim S."/>
            <person name="Ryu S."/>
            <person name="Song J.Y."/>
            <person name="Lee S.K."/>
        </authorList>
    </citation>
    <scope>NUCLEOTIDE SEQUENCE [LARGE SCALE GENOMIC DNA]</scope>
    <source>
        <tissue evidence="2">Muscle</tissue>
    </source>
</reference>
<proteinExistence type="predicted"/>
<keyword evidence="3" id="KW-1185">Reference proteome</keyword>
<evidence type="ECO:0000256" key="1">
    <source>
        <dbReference type="SAM" id="MobiDB-lite"/>
    </source>
</evidence>
<dbReference type="Proteomes" id="UP000314294">
    <property type="component" value="Unassembled WGS sequence"/>
</dbReference>
<feature type="compositionally biased region" description="Polar residues" evidence="1">
    <location>
        <begin position="211"/>
        <end position="221"/>
    </location>
</feature>
<feature type="region of interest" description="Disordered" evidence="1">
    <location>
        <begin position="158"/>
        <end position="221"/>
    </location>
</feature>
<evidence type="ECO:0000313" key="2">
    <source>
        <dbReference type="EMBL" id="TNN81925.1"/>
    </source>
</evidence>
<name>A0A4Z2IVE0_9TELE</name>
<gene>
    <name evidence="2" type="ORF">EYF80_007833</name>
</gene>
<evidence type="ECO:0000313" key="3">
    <source>
        <dbReference type="Proteomes" id="UP000314294"/>
    </source>
</evidence>
<dbReference type="AlphaFoldDB" id="A0A4Z2IVE0"/>
<sequence length="366" mass="40622">MNKRRGRSVGPSRKSCYSLMVFELTSEAASNTVERFFWLRSKRVHATEAHNSGSVGKHLLLGSLGAAGHSGPIETRPSTRPYKDRALLALGERRGERHSRPRYGWFEMRRRSREEQVGARFVRLSADLDFCSSPRPERRMMLELYQAWAVQVAVQYPPNQRKPKAKETKSKGNQKQRKPKAKDPAAKSSNHSTCEERITRPAPREPEASMPSCSVTSCAASGNHSPRDKGMVLVLLCFPSLQQAITRVEVSISAGLSSQWSSEDTCEETLLPGAPPPTGASGSCPHVIRALQRYPAGERVEDEGRGKGWPPYAWHWPYIGGHLARQDPGSGYLRKEHNGGRFMDGSLSVPGSLSFITAEQRFQVGT</sequence>
<dbReference type="OrthoDB" id="10591227at2759"/>
<accession>A0A4Z2IVE0</accession>